<gene>
    <name evidence="4" type="ORF">AABB81_02935</name>
</gene>
<organism evidence="4 5">
    <name type="scientific">Lutimonas vermicola</name>
    <dbReference type="NCBI Taxonomy" id="414288"/>
    <lineage>
        <taxon>Bacteria</taxon>
        <taxon>Pseudomonadati</taxon>
        <taxon>Bacteroidota</taxon>
        <taxon>Flavobacteriia</taxon>
        <taxon>Flavobacteriales</taxon>
        <taxon>Flavobacteriaceae</taxon>
        <taxon>Lutimonas</taxon>
    </lineage>
</organism>
<accession>A0ABU9KXB5</accession>
<dbReference type="Gene3D" id="3.30.70.2330">
    <property type="match status" value="1"/>
</dbReference>
<name>A0ABU9KXB5_9FLAO</name>
<dbReference type="EMBL" id="JBCDNA010000001">
    <property type="protein sequence ID" value="MEL4454834.1"/>
    <property type="molecule type" value="Genomic_DNA"/>
</dbReference>
<protein>
    <submittedName>
        <fullName evidence="4">HIRAN domain-containing protein</fullName>
    </submittedName>
</protein>
<dbReference type="RefSeq" id="WP_342158488.1">
    <property type="nucleotide sequence ID" value="NZ_JBCDNA010000001.1"/>
</dbReference>
<dbReference type="InterPro" id="IPR014905">
    <property type="entry name" value="HIRAN"/>
</dbReference>
<dbReference type="Proteomes" id="UP001474120">
    <property type="component" value="Unassembled WGS sequence"/>
</dbReference>
<keyword evidence="1" id="KW-0479">Metal-binding</keyword>
<evidence type="ECO:0000256" key="2">
    <source>
        <dbReference type="ARBA" id="ARBA00022801"/>
    </source>
</evidence>
<sequence length="106" mass="12182">MKKIHFLHCHLAGFSFYDGVLAFEKLKIGTELQLKQDPTNHYDKYAVEIYYKEHKLGFIPRGMNKSIAKLLMVGINCFEARVQWVDGEAHPENQVGLIIYVVGKEA</sequence>
<reference evidence="4 5" key="1">
    <citation type="submission" date="2024-04" db="EMBL/GenBank/DDBJ databases">
        <title>whole genome sequencing of Lutimonas vermicola strain IMCC1616.</title>
        <authorList>
            <person name="Bae S.S."/>
        </authorList>
    </citation>
    <scope>NUCLEOTIDE SEQUENCE [LARGE SCALE GENOMIC DNA]</scope>
    <source>
        <strain evidence="4 5">IMCC1616</strain>
    </source>
</reference>
<proteinExistence type="predicted"/>
<keyword evidence="5" id="KW-1185">Reference proteome</keyword>
<evidence type="ECO:0000313" key="5">
    <source>
        <dbReference type="Proteomes" id="UP001474120"/>
    </source>
</evidence>
<keyword evidence="2" id="KW-0378">Hydrolase</keyword>
<dbReference type="SMART" id="SM00910">
    <property type="entry name" value="HIRAN"/>
    <property type="match status" value="1"/>
</dbReference>
<comment type="caution">
    <text evidence="4">The sequence shown here is derived from an EMBL/GenBank/DDBJ whole genome shotgun (WGS) entry which is preliminary data.</text>
</comment>
<evidence type="ECO:0000256" key="1">
    <source>
        <dbReference type="ARBA" id="ARBA00022723"/>
    </source>
</evidence>
<feature type="domain" description="HIRAN" evidence="3">
    <location>
        <begin position="4"/>
        <end position="103"/>
    </location>
</feature>
<evidence type="ECO:0000313" key="4">
    <source>
        <dbReference type="EMBL" id="MEL4454834.1"/>
    </source>
</evidence>
<evidence type="ECO:0000259" key="3">
    <source>
        <dbReference type="SMART" id="SM00910"/>
    </source>
</evidence>
<dbReference type="Pfam" id="PF08797">
    <property type="entry name" value="HIRAN"/>
    <property type="match status" value="1"/>
</dbReference>